<evidence type="ECO:0000313" key="1">
    <source>
        <dbReference type="EMBL" id="JAD23122.1"/>
    </source>
</evidence>
<name>A0A0A8YKZ6_ARUDO</name>
<dbReference type="AlphaFoldDB" id="A0A0A8YKZ6"/>
<sequence>MSSCQLCSVNAILQTRLLPGVDICTLVI</sequence>
<reference evidence="1" key="2">
    <citation type="journal article" date="2015" name="Data Brief">
        <title>Shoot transcriptome of the giant reed, Arundo donax.</title>
        <authorList>
            <person name="Barrero R.A."/>
            <person name="Guerrero F.D."/>
            <person name="Moolhuijzen P."/>
            <person name="Goolsby J.A."/>
            <person name="Tidwell J."/>
            <person name="Bellgard S.E."/>
            <person name="Bellgard M.I."/>
        </authorList>
    </citation>
    <scope>NUCLEOTIDE SEQUENCE</scope>
    <source>
        <tissue evidence="1">Shoot tissue taken approximately 20 cm above the soil surface</tissue>
    </source>
</reference>
<organism evidence="1">
    <name type="scientific">Arundo donax</name>
    <name type="common">Giant reed</name>
    <name type="synonym">Donax arundinaceus</name>
    <dbReference type="NCBI Taxonomy" id="35708"/>
    <lineage>
        <taxon>Eukaryota</taxon>
        <taxon>Viridiplantae</taxon>
        <taxon>Streptophyta</taxon>
        <taxon>Embryophyta</taxon>
        <taxon>Tracheophyta</taxon>
        <taxon>Spermatophyta</taxon>
        <taxon>Magnoliopsida</taxon>
        <taxon>Liliopsida</taxon>
        <taxon>Poales</taxon>
        <taxon>Poaceae</taxon>
        <taxon>PACMAD clade</taxon>
        <taxon>Arundinoideae</taxon>
        <taxon>Arundineae</taxon>
        <taxon>Arundo</taxon>
    </lineage>
</organism>
<proteinExistence type="predicted"/>
<protein>
    <submittedName>
        <fullName evidence="1">Uncharacterized protein</fullName>
    </submittedName>
</protein>
<reference evidence="1" key="1">
    <citation type="submission" date="2014-09" db="EMBL/GenBank/DDBJ databases">
        <authorList>
            <person name="Magalhaes I.L.F."/>
            <person name="Oliveira U."/>
            <person name="Santos F.R."/>
            <person name="Vidigal T.H.D.A."/>
            <person name="Brescovit A.D."/>
            <person name="Santos A.J."/>
        </authorList>
    </citation>
    <scope>NUCLEOTIDE SEQUENCE</scope>
    <source>
        <tissue evidence="1">Shoot tissue taken approximately 20 cm above the soil surface</tissue>
    </source>
</reference>
<accession>A0A0A8YKZ6</accession>
<dbReference type="EMBL" id="GBRH01274773">
    <property type="protein sequence ID" value="JAD23122.1"/>
    <property type="molecule type" value="Transcribed_RNA"/>
</dbReference>